<feature type="region of interest" description="Disordered" evidence="1">
    <location>
        <begin position="392"/>
        <end position="437"/>
    </location>
</feature>
<feature type="region of interest" description="Disordered" evidence="1">
    <location>
        <begin position="1"/>
        <end position="51"/>
    </location>
</feature>
<proteinExistence type="predicted"/>
<evidence type="ECO:0000256" key="1">
    <source>
        <dbReference type="SAM" id="MobiDB-lite"/>
    </source>
</evidence>
<accession>A0ABD3G9D1</accession>
<organism evidence="2 3">
    <name type="scientific">Phytophthora oleae</name>
    <dbReference type="NCBI Taxonomy" id="2107226"/>
    <lineage>
        <taxon>Eukaryota</taxon>
        <taxon>Sar</taxon>
        <taxon>Stramenopiles</taxon>
        <taxon>Oomycota</taxon>
        <taxon>Peronosporomycetes</taxon>
        <taxon>Peronosporales</taxon>
        <taxon>Peronosporaceae</taxon>
        <taxon>Phytophthora</taxon>
    </lineage>
</organism>
<protein>
    <submittedName>
        <fullName evidence="2">Uncharacterized protein</fullName>
    </submittedName>
</protein>
<comment type="caution">
    <text evidence="2">The sequence shown here is derived from an EMBL/GenBank/DDBJ whole genome shotgun (WGS) entry which is preliminary data.</text>
</comment>
<dbReference type="EMBL" id="JBIMZQ010000001">
    <property type="protein sequence ID" value="KAL3674409.1"/>
    <property type="molecule type" value="Genomic_DNA"/>
</dbReference>
<feature type="compositionally biased region" description="Basic residues" evidence="1">
    <location>
        <begin position="415"/>
        <end position="424"/>
    </location>
</feature>
<feature type="region of interest" description="Disordered" evidence="1">
    <location>
        <begin position="306"/>
        <end position="328"/>
    </location>
</feature>
<gene>
    <name evidence="2" type="ORF">V7S43_000363</name>
</gene>
<evidence type="ECO:0000313" key="2">
    <source>
        <dbReference type="EMBL" id="KAL3674409.1"/>
    </source>
</evidence>
<dbReference type="Proteomes" id="UP001632037">
    <property type="component" value="Unassembled WGS sequence"/>
</dbReference>
<keyword evidence="3" id="KW-1185">Reference proteome</keyword>
<name>A0ABD3G9D1_9STRA</name>
<feature type="region of interest" description="Disordered" evidence="1">
    <location>
        <begin position="241"/>
        <end position="281"/>
    </location>
</feature>
<dbReference type="AlphaFoldDB" id="A0ABD3G9D1"/>
<reference evidence="2 3" key="1">
    <citation type="submission" date="2024-09" db="EMBL/GenBank/DDBJ databases">
        <title>Genome sequencing and assembly of Phytophthora oleae, isolate VK10A, causative agent of rot of olive drupes.</title>
        <authorList>
            <person name="Conti Taguali S."/>
            <person name="Riolo M."/>
            <person name="La Spada F."/>
            <person name="Cacciola S.O."/>
            <person name="Dionisio G."/>
        </authorList>
    </citation>
    <scope>NUCLEOTIDE SEQUENCE [LARGE SCALE GENOMIC DNA]</scope>
    <source>
        <strain evidence="2 3">VK10A</strain>
    </source>
</reference>
<evidence type="ECO:0000313" key="3">
    <source>
        <dbReference type="Proteomes" id="UP001632037"/>
    </source>
</evidence>
<sequence>MDGMADTKPSLAVSSGMAAFPRRRSRSASNSSQHRRDQIMQAVDSKVDSSRDATVTATSGLQVNHIEAPGSALRTGSQDPNALGYILLPGSNGTGKPQGPFTVRAAAVAEAAANMAMSAAPPNPRQILSVQRTQRQLQQRTTTSADGTEFSLSGGATRNFLPNFFLNNSSLTAPLMTIVSNKAQTPREATSFVNNIQLQFQDTPDVHSTQPQTPHGGVLGASISSPRTSNVITAQTAGIFISSQQRTAKPPSSPRPTLLQRPGSILSSEHQPPMSPRKMHQHEELSLVATGPGSMSATPMSLAISGRTAVETSSTAQRRSSRFDSGGKLVGEVGLPSDTSDGVTTIPSQPKADLKALLSPRYIIAEPVVPHHPAQFSNLKQTQGSVRGFAGAKSSRRIRHQPSSLANGPAASHLQQRRQLRNPFKRQGLAIAPGKLE</sequence>